<dbReference type="EMBL" id="CP065959">
    <property type="protein sequence ID" value="QQC89821.1"/>
    <property type="molecule type" value="Genomic_DNA"/>
</dbReference>
<keyword evidence="1" id="KW-0472">Membrane</keyword>
<sequence>MADEPSNGELWRLIADVRADLSLRLDQLVRRDVYDARENARDRAMEAMQRDIDEIETDREKEADRRAADRRLIFTALIAPFIMLVVMIYLASQGVQT</sequence>
<organism evidence="2 3">
    <name type="scientific">Streptomyces alfalfae</name>
    <dbReference type="NCBI Taxonomy" id="1642299"/>
    <lineage>
        <taxon>Bacteria</taxon>
        <taxon>Bacillati</taxon>
        <taxon>Actinomycetota</taxon>
        <taxon>Actinomycetes</taxon>
        <taxon>Kitasatosporales</taxon>
        <taxon>Streptomycetaceae</taxon>
        <taxon>Streptomyces</taxon>
    </lineage>
</organism>
<keyword evidence="1" id="KW-1133">Transmembrane helix</keyword>
<evidence type="ECO:0000313" key="2">
    <source>
        <dbReference type="EMBL" id="QQC89821.1"/>
    </source>
</evidence>
<proteinExistence type="predicted"/>
<dbReference type="RefSeq" id="WP_198502886.1">
    <property type="nucleotide sequence ID" value="NZ_CP065959.1"/>
</dbReference>
<protein>
    <submittedName>
        <fullName evidence="2">Uncharacterized protein</fullName>
    </submittedName>
</protein>
<reference evidence="2 3" key="1">
    <citation type="submission" date="2020-12" db="EMBL/GenBank/DDBJ databases">
        <title>Identification and biosynthesis of polyene macrolides produced by Streptomyces alfalfae Men-myco-93-63.</title>
        <authorList>
            <person name="Liu D."/>
            <person name="Li Y."/>
            <person name="Liu L."/>
            <person name="Han X."/>
            <person name="Shen F."/>
        </authorList>
    </citation>
    <scope>NUCLEOTIDE SEQUENCE [LARGE SCALE GENOMIC DNA]</scope>
    <source>
        <strain evidence="2 3">Men-myco-93-63</strain>
    </source>
</reference>
<keyword evidence="1" id="KW-0812">Transmembrane</keyword>
<feature type="transmembrane region" description="Helical" evidence="1">
    <location>
        <begin position="72"/>
        <end position="91"/>
    </location>
</feature>
<gene>
    <name evidence="2" type="ORF">I8755_16420</name>
</gene>
<dbReference type="AlphaFoldDB" id="A0A7T4PGG5"/>
<dbReference type="Proteomes" id="UP000596130">
    <property type="component" value="Chromosome"/>
</dbReference>
<evidence type="ECO:0000313" key="3">
    <source>
        <dbReference type="Proteomes" id="UP000596130"/>
    </source>
</evidence>
<accession>A0A7T4PGG5</accession>
<evidence type="ECO:0000256" key="1">
    <source>
        <dbReference type="SAM" id="Phobius"/>
    </source>
</evidence>
<name>A0A7T4PGG5_9ACTN</name>